<keyword evidence="6" id="KW-0472">Membrane</keyword>
<dbReference type="Pfam" id="PF23141">
    <property type="entry name" value="Ig_NOMO"/>
    <property type="match status" value="1"/>
</dbReference>
<dbReference type="Pfam" id="PF23192">
    <property type="entry name" value="NOMO_12th"/>
    <property type="match status" value="1"/>
</dbReference>
<feature type="domain" description="NOMO-like N-terminal beta-sandwich" evidence="8">
    <location>
        <begin position="29"/>
        <end position="112"/>
    </location>
</feature>
<evidence type="ECO:0000259" key="13">
    <source>
        <dbReference type="Pfam" id="PF23194"/>
    </source>
</evidence>
<evidence type="ECO:0000259" key="8">
    <source>
        <dbReference type="Pfam" id="PF22898"/>
    </source>
</evidence>
<keyword evidence="2" id="KW-0812">Transmembrane</keyword>
<accession>A0A6J2TY22</accession>
<dbReference type="PANTHER" id="PTHR23303:SF14">
    <property type="entry name" value="BOS COMPLEX SUBUNIT NOMO1-RELATED"/>
    <property type="match status" value="1"/>
</dbReference>
<protein>
    <submittedName>
        <fullName evidence="15">Nodal modulator 3</fullName>
    </submittedName>
</protein>
<comment type="subcellular location">
    <subcellularLocation>
        <location evidence="1">Endoplasmic reticulum membrane</location>
        <topology evidence="1">Single-pass type I membrane protein</topology>
    </subcellularLocation>
</comment>
<dbReference type="InterPro" id="IPR056191">
    <property type="entry name" value="NOMO_12th"/>
</dbReference>
<dbReference type="AlphaFoldDB" id="A0A6J2TY22"/>
<dbReference type="InterPro" id="IPR056319">
    <property type="entry name" value="NOMO_7th"/>
</dbReference>
<dbReference type="Proteomes" id="UP000504634">
    <property type="component" value="Unplaced"/>
</dbReference>
<feature type="chain" id="PRO_5027026063" evidence="7">
    <location>
        <begin position="21"/>
        <end position="1212"/>
    </location>
</feature>
<dbReference type="GO" id="GO:0030246">
    <property type="term" value="F:carbohydrate binding"/>
    <property type="evidence" value="ECO:0007669"/>
    <property type="project" value="InterPro"/>
</dbReference>
<evidence type="ECO:0000256" key="2">
    <source>
        <dbReference type="ARBA" id="ARBA00022692"/>
    </source>
</evidence>
<evidence type="ECO:0000259" key="12">
    <source>
        <dbReference type="Pfam" id="PF23192"/>
    </source>
</evidence>
<evidence type="ECO:0000259" key="11">
    <source>
        <dbReference type="Pfam" id="PF23141"/>
    </source>
</evidence>
<dbReference type="Gene3D" id="2.60.40.1120">
    <property type="entry name" value="Carboxypeptidase-like, regulatory domain"/>
    <property type="match status" value="2"/>
</dbReference>
<sequence length="1212" mass="133605">MRLSGVFLILLIKFVGQIKAQANEVLGCGGFIKSHADIDFSKVEIKLLTKQGSLKDKTDCSPSNGYYFLPIYDKGEYLLSISPPPGWSFEPKQVPLTFDGKTDVCQGKDVNFVFKGFGITGKVALSGGSGARDVDVELKSEKGELWRTKSDINGVFSFTPIIPGNYVLRASHANWHFSKAEHNVVVKSGNTELPNDALVVSGFDVNGHFDASSQLPGNIGVVLYRRKGQTLVPGCDKSTKTLTNKVKSEFESDASCYTLVEKSGEYNFKNVPMGKYLLQAVNENSNLKLHLSPEYIEVEVGKDTLELKEQFRITGFTVTGQVLSSATGVPIKNAIVKLDNRKVAETDAKGSYTLTNIKAGTYTIEIESPQLQFEPFQVKVQISTPTLPTIVPSAYEVCGKVTSSKSYVLGITKIGSTFHTTATTQASSGNWCTYLPAGKYNIVVLTTDADKTSGIQFFPVTQQTEVQDEPINGITFSQVKAKLRGQLQCLPDATATCTSAEVTLQSLDATGQPTEQKWRAKAHRGKYTFKDVLPGPYEISIPQDNLCYESTRVFLNVASAEEEAPPFIHKGYEVSIISSHRALMKYTHVTGPSDPPPAVETLKILSGVNTFCVSKYGSYDFKLEGCHIYDDTLPSKFITSEPDQMQTLIINAIAHKTGVRVLSTEPSADSLKLAIESESLGKQIITPIAESHKVDGKYAYRYETYLKPDEILNITPLSQVLLFAPTSQQIVGGGDCVDIAFNFVATRGLILRGKVVPPIKDAKITLSFPNNPDIAVVDTLTSVTGEFQFGPIDEALQFDLKAEKESYVFTEYNRQSASFGAHKLCEVAVIVKDEAGQPLSGVLLSLSGSETYRKNLITGDNGAINFHSLSPSQYYLRPMMKEYKFEPNSKMIDIKDGETISVTLVGKRYAYSIFGTITSLNGDPFAEVTVEATADEGCMHQQEEAISENNGQYRIRGLQPGCSYTVRVKPGDPNVDRSIPPKHTISVGNADVRDVNLIAINPIKIVDVTARITAALNEHYKTLRIVMYRRGQSDSPVFSQRVPSPLNPKSSFNPGIMVYFPRIPRDGKSYVVELQSTLSEKTYSYKLPSFSFVADRCSVFVQLEFKPEVRTAEADLNQNSISALVLIALVAIAFFKQDLAVNFLNFVWGKLSDVAADFSQRQKTKTNVRKNEPINQRQIEQMAEQINAVKKRQNEQFVDQTNAIKKKKVKKI</sequence>
<dbReference type="RefSeq" id="XP_030379787.1">
    <property type="nucleotide sequence ID" value="XM_030523927.1"/>
</dbReference>
<dbReference type="GO" id="GO:0005789">
    <property type="term" value="C:endoplasmic reticulum membrane"/>
    <property type="evidence" value="ECO:0007669"/>
    <property type="project" value="UniProtKB-SubCell"/>
</dbReference>
<dbReference type="InterPro" id="IPR055073">
    <property type="entry name" value="NOMO1-like_9th"/>
</dbReference>
<dbReference type="InterPro" id="IPR013784">
    <property type="entry name" value="Carb-bd-like_fold"/>
</dbReference>
<feature type="domain" description="NOMO second beta-sandwich" evidence="10">
    <location>
        <begin position="114"/>
        <end position="200"/>
    </location>
</feature>
<dbReference type="InterPro" id="IPR055075">
    <property type="entry name" value="NOMO-like_N"/>
</dbReference>
<dbReference type="InterPro" id="IPR051417">
    <property type="entry name" value="SDr/BOS_complex"/>
</dbReference>
<evidence type="ECO:0000256" key="5">
    <source>
        <dbReference type="ARBA" id="ARBA00022989"/>
    </source>
</evidence>
<evidence type="ECO:0000259" key="10">
    <source>
        <dbReference type="Pfam" id="PF22904"/>
    </source>
</evidence>
<dbReference type="PANTHER" id="PTHR23303">
    <property type="entry name" value="CARBOXYPEPTIDASE REGULATORY REGION-CONTAINING"/>
    <property type="match status" value="1"/>
</dbReference>
<keyword evidence="5" id="KW-1133">Transmembrane helix</keyword>
<evidence type="ECO:0000313" key="15">
    <source>
        <dbReference type="RefSeq" id="XP_030379787.1"/>
    </source>
</evidence>
<feature type="domain" description="NOMO C-terminal transthyretin-like" evidence="12">
    <location>
        <begin position="1006"/>
        <end position="1107"/>
    </location>
</feature>
<dbReference type="OrthoDB" id="10263633at2759"/>
<dbReference type="Pfam" id="PF13620">
    <property type="entry name" value="CarboxypepD_reg"/>
    <property type="match status" value="2"/>
</dbReference>
<dbReference type="Pfam" id="PF23194">
    <property type="entry name" value="NOMO_5th"/>
    <property type="match status" value="1"/>
</dbReference>
<name>A0A6J2TY22_DROLE</name>
<dbReference type="Pfam" id="PF22898">
    <property type="entry name" value="NOMO1-like_1st"/>
    <property type="match status" value="1"/>
</dbReference>
<dbReference type="SUPFAM" id="SSF49452">
    <property type="entry name" value="Starch-binding domain-like"/>
    <property type="match status" value="3"/>
</dbReference>
<keyword evidence="3 7" id="KW-0732">Signal</keyword>
<evidence type="ECO:0000259" key="9">
    <source>
        <dbReference type="Pfam" id="PF22902"/>
    </source>
</evidence>
<dbReference type="InterPro" id="IPR056190">
    <property type="entry name" value="NOMO_5th"/>
</dbReference>
<dbReference type="SUPFAM" id="SSF49478">
    <property type="entry name" value="Cna protein B-type domain"/>
    <property type="match status" value="1"/>
</dbReference>
<keyword evidence="4" id="KW-0256">Endoplasmic reticulum</keyword>
<feature type="domain" description="NOMO-like ninth beta-sandwich" evidence="9">
    <location>
        <begin position="747"/>
        <end position="821"/>
    </location>
</feature>
<keyword evidence="14" id="KW-1185">Reference proteome</keyword>
<dbReference type="Pfam" id="PF22904">
    <property type="entry name" value="NOMO1-like_2nd"/>
    <property type="match status" value="1"/>
</dbReference>
<evidence type="ECO:0000256" key="4">
    <source>
        <dbReference type="ARBA" id="ARBA00022824"/>
    </source>
</evidence>
<organism evidence="14 15">
    <name type="scientific">Drosophila lebanonensis</name>
    <name type="common">Fruit fly</name>
    <name type="synonym">Scaptodrosophila lebanonensis</name>
    <dbReference type="NCBI Taxonomy" id="7225"/>
    <lineage>
        <taxon>Eukaryota</taxon>
        <taxon>Metazoa</taxon>
        <taxon>Ecdysozoa</taxon>
        <taxon>Arthropoda</taxon>
        <taxon>Hexapoda</taxon>
        <taxon>Insecta</taxon>
        <taxon>Pterygota</taxon>
        <taxon>Neoptera</taxon>
        <taxon>Endopterygota</taxon>
        <taxon>Diptera</taxon>
        <taxon>Brachycera</taxon>
        <taxon>Muscomorpha</taxon>
        <taxon>Ephydroidea</taxon>
        <taxon>Drosophilidae</taxon>
        <taxon>Scaptodrosophila</taxon>
    </lineage>
</organism>
<dbReference type="InterPro" id="IPR055074">
    <property type="entry name" value="NOMO1-3_2nd"/>
</dbReference>
<dbReference type="Pfam" id="PF22902">
    <property type="entry name" value="NOMO1-like_9th"/>
    <property type="match status" value="1"/>
</dbReference>
<reference evidence="15" key="1">
    <citation type="submission" date="2025-08" db="UniProtKB">
        <authorList>
            <consortium name="RefSeq"/>
        </authorList>
    </citation>
    <scope>IDENTIFICATION</scope>
    <source>
        <strain evidence="15">11010-0011.00</strain>
        <tissue evidence="15">Whole body</tissue>
    </source>
</reference>
<feature type="domain" description="NOMO fifth transthyretin-like" evidence="13">
    <location>
        <begin position="396"/>
        <end position="476"/>
    </location>
</feature>
<evidence type="ECO:0000256" key="7">
    <source>
        <dbReference type="SAM" id="SignalP"/>
    </source>
</evidence>
<evidence type="ECO:0000313" key="14">
    <source>
        <dbReference type="Proteomes" id="UP000504634"/>
    </source>
</evidence>
<proteinExistence type="predicted"/>
<feature type="signal peptide" evidence="7">
    <location>
        <begin position="1"/>
        <end position="20"/>
    </location>
</feature>
<evidence type="ECO:0000256" key="6">
    <source>
        <dbReference type="ARBA" id="ARBA00023136"/>
    </source>
</evidence>
<evidence type="ECO:0000256" key="3">
    <source>
        <dbReference type="ARBA" id="ARBA00022729"/>
    </source>
</evidence>
<feature type="domain" description="NOMO seventh transthyretin-like" evidence="11">
    <location>
        <begin position="574"/>
        <end position="645"/>
    </location>
</feature>
<evidence type="ECO:0000256" key="1">
    <source>
        <dbReference type="ARBA" id="ARBA00004115"/>
    </source>
</evidence>
<gene>
    <name evidence="15" type="primary">LOC115628005</name>
</gene>
<dbReference type="GeneID" id="115628005"/>